<dbReference type="EMBL" id="LR134492">
    <property type="protein sequence ID" value="VEI71279.1"/>
    <property type="molecule type" value="Genomic_DNA"/>
</dbReference>
<reference evidence="1 2" key="1">
    <citation type="submission" date="2018-12" db="EMBL/GenBank/DDBJ databases">
        <authorList>
            <consortium name="Pathogen Informatics"/>
        </authorList>
    </citation>
    <scope>NUCLEOTIDE SEQUENCE [LARGE SCALE GENOMIC DNA]</scope>
    <source>
        <strain evidence="1 2">NCTC13193</strain>
    </source>
</reference>
<organism evidence="1 2">
    <name type="scientific">Serratia fonticola</name>
    <dbReference type="NCBI Taxonomy" id="47917"/>
    <lineage>
        <taxon>Bacteria</taxon>
        <taxon>Pseudomonadati</taxon>
        <taxon>Pseudomonadota</taxon>
        <taxon>Gammaproteobacteria</taxon>
        <taxon>Enterobacterales</taxon>
        <taxon>Yersiniaceae</taxon>
        <taxon>Serratia</taxon>
    </lineage>
</organism>
<protein>
    <submittedName>
        <fullName evidence="1">Protein of uncharacterized function (DUF2570)</fullName>
    </submittedName>
</protein>
<name>A0A3S4XDW5_SERFO</name>
<evidence type="ECO:0000313" key="1">
    <source>
        <dbReference type="EMBL" id="VEI71279.1"/>
    </source>
</evidence>
<accession>A0A3S4XDW5</accession>
<dbReference type="AlphaFoldDB" id="A0A3S4XDW5"/>
<dbReference type="Proteomes" id="UP000270487">
    <property type="component" value="Chromosome"/>
</dbReference>
<sequence length="144" mass="15529">MSLAGLIQFSKGHWPLLMILGFAALLFGMCQRIDALNADIGLYQKDNEELGRALNGRDETITALKGAADADRRATEQQLKIEQQKRVKADAENRTLRKALEDNDCGHQRLPADALDILRGATKTGATGSATDLRIPASGIATAV</sequence>
<proteinExistence type="predicted"/>
<gene>
    <name evidence="1" type="ORF">NCTC13193_03288</name>
</gene>
<dbReference type="RefSeq" id="WP_141132350.1">
    <property type="nucleotide sequence ID" value="NZ_JBFQFY010000014.1"/>
</dbReference>
<dbReference type="Pfam" id="PF10828">
    <property type="entry name" value="DUF2570"/>
    <property type="match status" value="1"/>
</dbReference>
<dbReference type="InterPro" id="IPR022538">
    <property type="entry name" value="DUF2570"/>
</dbReference>
<evidence type="ECO:0000313" key="2">
    <source>
        <dbReference type="Proteomes" id="UP000270487"/>
    </source>
</evidence>